<evidence type="ECO:0000313" key="6">
    <source>
        <dbReference type="Proteomes" id="UP000479114"/>
    </source>
</evidence>
<name>A0A6C0NU61_9BACL</name>
<dbReference type="PANTHER" id="PTHR42756:SF1">
    <property type="entry name" value="TRANSCRIPTIONAL REPRESSOR OF EMRAB OPERON"/>
    <property type="match status" value="1"/>
</dbReference>
<evidence type="ECO:0000256" key="2">
    <source>
        <dbReference type="ARBA" id="ARBA00023125"/>
    </source>
</evidence>
<keyword evidence="3" id="KW-0804">Transcription</keyword>
<dbReference type="Pfam" id="PF01047">
    <property type="entry name" value="MarR"/>
    <property type="match status" value="1"/>
</dbReference>
<dbReference type="InterPro" id="IPR036390">
    <property type="entry name" value="WH_DNA-bd_sf"/>
</dbReference>
<dbReference type="Gene3D" id="1.10.10.10">
    <property type="entry name" value="Winged helix-like DNA-binding domain superfamily/Winged helix DNA-binding domain"/>
    <property type="match status" value="1"/>
</dbReference>
<evidence type="ECO:0000256" key="3">
    <source>
        <dbReference type="ARBA" id="ARBA00023163"/>
    </source>
</evidence>
<dbReference type="KEGG" id="prz:GZH47_01620"/>
<dbReference type="SMART" id="SM00347">
    <property type="entry name" value="HTH_MARR"/>
    <property type="match status" value="1"/>
</dbReference>
<dbReference type="Proteomes" id="UP000479114">
    <property type="component" value="Chromosome"/>
</dbReference>
<gene>
    <name evidence="5" type="ORF">GZH47_01620</name>
</gene>
<evidence type="ECO:0000256" key="1">
    <source>
        <dbReference type="ARBA" id="ARBA00023015"/>
    </source>
</evidence>
<organism evidence="5 6">
    <name type="scientific">Paenibacillus rhizovicinus</name>
    <dbReference type="NCBI Taxonomy" id="2704463"/>
    <lineage>
        <taxon>Bacteria</taxon>
        <taxon>Bacillati</taxon>
        <taxon>Bacillota</taxon>
        <taxon>Bacilli</taxon>
        <taxon>Bacillales</taxon>
        <taxon>Paenibacillaceae</taxon>
        <taxon>Paenibacillus</taxon>
    </lineage>
</organism>
<dbReference type="InterPro" id="IPR036388">
    <property type="entry name" value="WH-like_DNA-bd_sf"/>
</dbReference>
<dbReference type="SUPFAM" id="SSF46785">
    <property type="entry name" value="Winged helix' DNA-binding domain"/>
    <property type="match status" value="1"/>
</dbReference>
<reference evidence="5 6" key="1">
    <citation type="submission" date="2020-02" db="EMBL/GenBank/DDBJ databases">
        <title>Paenibacillus sp. nov., isolated from rhizosphere soil of tomato.</title>
        <authorList>
            <person name="Weon H.-Y."/>
            <person name="Lee S.A."/>
        </authorList>
    </citation>
    <scope>NUCLEOTIDE SEQUENCE [LARGE SCALE GENOMIC DNA]</scope>
    <source>
        <strain evidence="5 6">14171R-81</strain>
    </source>
</reference>
<dbReference type="AlphaFoldDB" id="A0A6C0NU61"/>
<accession>A0A6C0NU61</accession>
<dbReference type="PRINTS" id="PR00598">
    <property type="entry name" value="HTHMARR"/>
</dbReference>
<keyword evidence="6" id="KW-1185">Reference proteome</keyword>
<dbReference type="PROSITE" id="PS50995">
    <property type="entry name" value="HTH_MARR_2"/>
    <property type="match status" value="1"/>
</dbReference>
<keyword evidence="1" id="KW-0805">Transcription regulation</keyword>
<proteinExistence type="predicted"/>
<dbReference type="RefSeq" id="WP_162638231.1">
    <property type="nucleotide sequence ID" value="NZ_CP048286.1"/>
</dbReference>
<feature type="domain" description="HTH marR-type" evidence="4">
    <location>
        <begin position="1"/>
        <end position="136"/>
    </location>
</feature>
<keyword evidence="2" id="KW-0238">DNA-binding</keyword>
<evidence type="ECO:0000259" key="4">
    <source>
        <dbReference type="PROSITE" id="PS50995"/>
    </source>
</evidence>
<dbReference type="PANTHER" id="PTHR42756">
    <property type="entry name" value="TRANSCRIPTIONAL REGULATOR, MARR"/>
    <property type="match status" value="1"/>
</dbReference>
<dbReference type="GO" id="GO:0003677">
    <property type="term" value="F:DNA binding"/>
    <property type="evidence" value="ECO:0007669"/>
    <property type="project" value="UniProtKB-KW"/>
</dbReference>
<dbReference type="EMBL" id="CP048286">
    <property type="protein sequence ID" value="QHW29661.1"/>
    <property type="molecule type" value="Genomic_DNA"/>
</dbReference>
<protein>
    <submittedName>
        <fullName evidence="5">MarR family transcriptional regulator</fullName>
    </submittedName>
</protein>
<dbReference type="GO" id="GO:0003700">
    <property type="term" value="F:DNA-binding transcription factor activity"/>
    <property type="evidence" value="ECO:0007669"/>
    <property type="project" value="InterPro"/>
</dbReference>
<sequence>MDLFDLTGFLMHRTDMKLTNFFVKKLKQYEVTPEQWGIISVLDGDRAMTQKEIAEAIDRDQSTVVRMIASLEKKGIVKRLQNNDDKRSHNLFLSAKGMQLKTRLIPVVQEAHDDLTRNIEPDELAQLHETLHKLYLNVKED</sequence>
<dbReference type="InterPro" id="IPR000835">
    <property type="entry name" value="HTH_MarR-typ"/>
</dbReference>
<evidence type="ECO:0000313" key="5">
    <source>
        <dbReference type="EMBL" id="QHW29661.1"/>
    </source>
</evidence>